<protein>
    <recommendedName>
        <fullName evidence="7">TldD/PmbA family protein</fullName>
    </recommendedName>
</protein>
<proteinExistence type="inferred from homology"/>
<dbReference type="InterPro" id="IPR047657">
    <property type="entry name" value="PmbA"/>
</dbReference>
<dbReference type="InterPro" id="IPR002510">
    <property type="entry name" value="Metalloprtase-TldD/E_N"/>
</dbReference>
<dbReference type="InterPro" id="IPR045570">
    <property type="entry name" value="Metalloprtase-TldD/E_cen_dom"/>
</dbReference>
<dbReference type="InterPro" id="IPR045569">
    <property type="entry name" value="Metalloprtase-TldD/E_C"/>
</dbReference>
<name>A0ABW9QUR6_9ACTN</name>
<comment type="similarity">
    <text evidence="1">Belongs to the peptidase U62 family.</text>
</comment>
<keyword evidence="6" id="KW-1185">Reference proteome</keyword>
<feature type="domain" description="Metalloprotease TldD/E N-terminal" evidence="2">
    <location>
        <begin position="21"/>
        <end position="85"/>
    </location>
</feature>
<dbReference type="Gene3D" id="3.30.2290.10">
    <property type="entry name" value="PmbA/TldD superfamily"/>
    <property type="match status" value="1"/>
</dbReference>
<gene>
    <name evidence="5" type="ORF">GHK86_11765</name>
</gene>
<dbReference type="Pfam" id="PF19290">
    <property type="entry name" value="PmbA_TldD_2nd"/>
    <property type="match status" value="1"/>
</dbReference>
<feature type="domain" description="Metalloprotease TldD/E central" evidence="4">
    <location>
        <begin position="113"/>
        <end position="218"/>
    </location>
</feature>
<dbReference type="SUPFAM" id="SSF111283">
    <property type="entry name" value="Putative modulator of DNA gyrase, PmbA/TldD"/>
    <property type="match status" value="1"/>
</dbReference>
<dbReference type="PANTHER" id="PTHR43421:SF1">
    <property type="entry name" value="METALLOPROTEASE PMBA"/>
    <property type="match status" value="1"/>
</dbReference>
<evidence type="ECO:0000313" key="5">
    <source>
        <dbReference type="EMBL" id="MST33391.1"/>
    </source>
</evidence>
<dbReference type="InterPro" id="IPR036059">
    <property type="entry name" value="TldD/PmbA_sf"/>
</dbReference>
<evidence type="ECO:0000259" key="3">
    <source>
        <dbReference type="Pfam" id="PF19289"/>
    </source>
</evidence>
<dbReference type="Proteomes" id="UP000437736">
    <property type="component" value="Unassembled WGS sequence"/>
</dbReference>
<sequence length="447" mass="46069">MSELLELASRVAGWARDGEQVEAYVARGRETDIDVFGGEVESLSSAESAGIGIRVVRGARQGFAYAGSLDADVVAETLEEARDNAGFASPDEWVGLAEPDGVAAADLDLWRDDLAAYPTEEKVARALELEAMVRAADPRIRQVQSAGWSDSAVETAVASSTGVTATGRRTVCSVSTYVAAGDGDETQTGYGWSVGRSPADIEVSVAAADAVERATRLLGATKPPSRHLTVVLEPMITASLLAIIAGTLDGEAVLKGRSLFAERLGQAVAAPALTLVDDPTDPDAFGAVAYDAEGLATRRNVLVGDGVLRRFVYDSYSARRAGTTSTGSAVRAGYKSGPHAGTRALAPVPGPLGKEQLYAAVGDGLLVQSVSGLHSGVNPVSGDFSVGAEGLLIRGGAPAEPVREINIASTLQRMLLGIAHVGGDLERLPGMAAGVSLAIDEVSMSGR</sequence>
<evidence type="ECO:0008006" key="7">
    <source>
        <dbReference type="Google" id="ProtNLM"/>
    </source>
</evidence>
<accession>A0ABW9QUR6</accession>
<dbReference type="InterPro" id="IPR035068">
    <property type="entry name" value="TldD/PmbA_N"/>
</dbReference>
<dbReference type="Pfam" id="PF19289">
    <property type="entry name" value="PmbA_TldD_3rd"/>
    <property type="match status" value="1"/>
</dbReference>
<comment type="caution">
    <text evidence="5">The sequence shown here is derived from an EMBL/GenBank/DDBJ whole genome shotgun (WGS) entry which is preliminary data.</text>
</comment>
<dbReference type="PANTHER" id="PTHR43421">
    <property type="entry name" value="METALLOPROTEASE PMBA"/>
    <property type="match status" value="1"/>
</dbReference>
<feature type="domain" description="Metalloprotease TldD/E C-terminal" evidence="3">
    <location>
        <begin position="227"/>
        <end position="446"/>
    </location>
</feature>
<reference evidence="5 6" key="1">
    <citation type="submission" date="2019-11" db="EMBL/GenBank/DDBJ databases">
        <title>Acidiferrimicrobium australis gen. nov., sp. nov., an acidophilic and obligately heterotrophic, member of the Actinobacteria that catalyses dissimilatory oxido- reduction of iron isolated from metal-rich acidic water in Chile.</title>
        <authorList>
            <person name="Gonzalez D."/>
            <person name="Huber K."/>
            <person name="Hedrich S."/>
            <person name="Rojas-Villalobos C."/>
            <person name="Quatrini R."/>
            <person name="Dinamarca M.A."/>
            <person name="Schwarz A."/>
            <person name="Canales C."/>
            <person name="Nancucheo I."/>
        </authorList>
    </citation>
    <scope>NUCLEOTIDE SEQUENCE [LARGE SCALE GENOMIC DNA]</scope>
    <source>
        <strain evidence="5 6">USS-CCA1</strain>
    </source>
</reference>
<evidence type="ECO:0000256" key="1">
    <source>
        <dbReference type="ARBA" id="ARBA00005836"/>
    </source>
</evidence>
<evidence type="ECO:0000313" key="6">
    <source>
        <dbReference type="Proteomes" id="UP000437736"/>
    </source>
</evidence>
<evidence type="ECO:0000259" key="4">
    <source>
        <dbReference type="Pfam" id="PF19290"/>
    </source>
</evidence>
<organism evidence="5 6">
    <name type="scientific">Acidiferrimicrobium australe</name>
    <dbReference type="NCBI Taxonomy" id="2664430"/>
    <lineage>
        <taxon>Bacteria</taxon>
        <taxon>Bacillati</taxon>
        <taxon>Actinomycetota</taxon>
        <taxon>Acidimicrobiia</taxon>
        <taxon>Acidimicrobiales</taxon>
        <taxon>Acidimicrobiaceae</taxon>
        <taxon>Acidiferrimicrobium</taxon>
    </lineage>
</organism>
<evidence type="ECO:0000259" key="2">
    <source>
        <dbReference type="Pfam" id="PF01523"/>
    </source>
</evidence>
<dbReference type="EMBL" id="WJHE01000579">
    <property type="protein sequence ID" value="MST33391.1"/>
    <property type="molecule type" value="Genomic_DNA"/>
</dbReference>
<dbReference type="Pfam" id="PF01523">
    <property type="entry name" value="PmbA_TldD_1st"/>
    <property type="match status" value="1"/>
</dbReference>